<evidence type="ECO:0000256" key="3">
    <source>
        <dbReference type="ARBA" id="ARBA00022679"/>
    </source>
</evidence>
<evidence type="ECO:0000256" key="2">
    <source>
        <dbReference type="ARBA" id="ARBA00010982"/>
    </source>
</evidence>
<evidence type="ECO:0000256" key="1">
    <source>
        <dbReference type="ARBA" id="ARBA00005005"/>
    </source>
</evidence>
<evidence type="ECO:0000256" key="4">
    <source>
        <dbReference type="ARBA" id="ARBA00022832"/>
    </source>
</evidence>
<dbReference type="GO" id="GO:0005739">
    <property type="term" value="C:mitochondrion"/>
    <property type="evidence" value="ECO:0007669"/>
    <property type="project" value="TreeGrafter"/>
</dbReference>
<dbReference type="Ensembl" id="ENSCATT00000058026.1">
    <property type="protein sequence ID" value="ENSCATP00000033752.1"/>
    <property type="gene ID" value="ENSCATG00000039843.1"/>
</dbReference>
<protein>
    <recommendedName>
        <fullName evidence="12">Thiolase N-terminal domain-containing protein</fullName>
    </recommendedName>
</protein>
<evidence type="ECO:0000256" key="6">
    <source>
        <dbReference type="ARBA" id="ARBA00023315"/>
    </source>
</evidence>
<name>A0A2K5N8C4_CERAT</name>
<dbReference type="GO" id="GO:0006635">
    <property type="term" value="P:fatty acid beta-oxidation"/>
    <property type="evidence" value="ECO:0007669"/>
    <property type="project" value="TreeGrafter"/>
</dbReference>
<dbReference type="Pfam" id="PF00108">
    <property type="entry name" value="Thiolase_N"/>
    <property type="match status" value="1"/>
</dbReference>
<feature type="domain" description="Thiolase N-terminal" evidence="8">
    <location>
        <begin position="48"/>
        <end position="145"/>
    </location>
</feature>
<dbReference type="Proteomes" id="UP000233060">
    <property type="component" value="Unassembled WGS sequence"/>
</dbReference>
<evidence type="ECO:0000256" key="5">
    <source>
        <dbReference type="ARBA" id="ARBA00023098"/>
    </source>
</evidence>
<dbReference type="InterPro" id="IPR020616">
    <property type="entry name" value="Thiolase_N"/>
</dbReference>
<reference evidence="10" key="2">
    <citation type="submission" date="2025-09" db="UniProtKB">
        <authorList>
            <consortium name="Ensembl"/>
        </authorList>
    </citation>
    <scope>IDENTIFICATION</scope>
</reference>
<keyword evidence="6 7" id="KW-0012">Acyltransferase</keyword>
<evidence type="ECO:0008006" key="12">
    <source>
        <dbReference type="Google" id="ProtNLM"/>
    </source>
</evidence>
<dbReference type="InterPro" id="IPR020617">
    <property type="entry name" value="Thiolase_C"/>
</dbReference>
<accession>A0A2K5N8C4</accession>
<keyword evidence="3 7" id="KW-0808">Transferase</keyword>
<keyword evidence="11" id="KW-1185">Reference proteome</keyword>
<dbReference type="GO" id="GO:0016747">
    <property type="term" value="F:acyltransferase activity, transferring groups other than amino-acyl groups"/>
    <property type="evidence" value="ECO:0007669"/>
    <property type="project" value="InterPro"/>
</dbReference>
<proteinExistence type="inferred from homology"/>
<feature type="domain" description="Thiolase C-terminal" evidence="9">
    <location>
        <begin position="165"/>
        <end position="287"/>
    </location>
</feature>
<dbReference type="Gene3D" id="3.40.47.10">
    <property type="match status" value="2"/>
</dbReference>
<dbReference type="PANTHER" id="PTHR18919">
    <property type="entry name" value="ACETYL-COA C-ACYLTRANSFERASE"/>
    <property type="match status" value="1"/>
</dbReference>
<keyword evidence="4" id="KW-0276">Fatty acid metabolism</keyword>
<dbReference type="InterPro" id="IPR020610">
    <property type="entry name" value="Thiolase_AS"/>
</dbReference>
<dbReference type="SUPFAM" id="SSF53901">
    <property type="entry name" value="Thiolase-like"/>
    <property type="match status" value="2"/>
</dbReference>
<comment type="pathway">
    <text evidence="1">Lipid metabolism; fatty acid beta-oxidation.</text>
</comment>
<comment type="similarity">
    <text evidence="2 7">Belongs to the thiolase-like superfamily. Thiolase family.</text>
</comment>
<evidence type="ECO:0000256" key="7">
    <source>
        <dbReference type="RuleBase" id="RU003557"/>
    </source>
</evidence>
<evidence type="ECO:0000259" key="8">
    <source>
        <dbReference type="Pfam" id="PF00108"/>
    </source>
</evidence>
<dbReference type="Bgee" id="ENSCATG00000039843">
    <property type="expression patterns" value="Expressed in heart and 10 other cell types or tissues"/>
</dbReference>
<dbReference type="PANTHER" id="PTHR18919:SF153">
    <property type="entry name" value="TRIFUNCTIONAL ENZYME SUBUNIT BETA, MITOCHONDRIAL"/>
    <property type="match status" value="1"/>
</dbReference>
<dbReference type="InterPro" id="IPR016039">
    <property type="entry name" value="Thiolase-like"/>
</dbReference>
<dbReference type="Pfam" id="PF02803">
    <property type="entry name" value="Thiolase_C"/>
    <property type="match status" value="1"/>
</dbReference>
<evidence type="ECO:0000313" key="10">
    <source>
        <dbReference type="Ensembl" id="ENSCATP00000033752.1"/>
    </source>
</evidence>
<evidence type="ECO:0000313" key="11">
    <source>
        <dbReference type="Proteomes" id="UP000233060"/>
    </source>
</evidence>
<evidence type="ECO:0000259" key="9">
    <source>
        <dbReference type="Pfam" id="PF02803"/>
    </source>
</evidence>
<keyword evidence="5" id="KW-0443">Lipid metabolism</keyword>
<organism evidence="10 11">
    <name type="scientific">Cercocebus atys</name>
    <name type="common">Sooty mangabey</name>
    <name type="synonym">Cercocebus torquatus atys</name>
    <dbReference type="NCBI Taxonomy" id="9531"/>
    <lineage>
        <taxon>Eukaryota</taxon>
        <taxon>Metazoa</taxon>
        <taxon>Chordata</taxon>
        <taxon>Craniata</taxon>
        <taxon>Vertebrata</taxon>
        <taxon>Euteleostomi</taxon>
        <taxon>Mammalia</taxon>
        <taxon>Eutheria</taxon>
        <taxon>Euarchontoglires</taxon>
        <taxon>Primates</taxon>
        <taxon>Haplorrhini</taxon>
        <taxon>Catarrhini</taxon>
        <taxon>Cercopithecidae</taxon>
        <taxon>Cercopithecinae</taxon>
        <taxon>Cercocebus</taxon>
    </lineage>
</organism>
<reference evidence="10" key="1">
    <citation type="submission" date="2025-08" db="UniProtKB">
        <authorList>
            <consortium name="Ensembl"/>
        </authorList>
    </citation>
    <scope>IDENTIFICATION</scope>
</reference>
<sequence length="291" mass="31458">MTTILTYTFKILPTTWPGMVAHACNPSTLGAVQTKMKKTLAKPNIRKIVVVDGVRTPFLLSGAFYKDLTPHDLARAAFTGLLYQTSVPEEVDYIIFGTVIQEVKTSNVAREAALGTDFSDKTPAHIVTMACISADQVMTTGKDTITKDNGIHPSSLEQTAKLKPAFIKPYGTVTEKALAMGYKPKAYLRDFMYQAGITMNDIDAFEFHEAVSGQILANVRAVDSDWFSQNYTSRKRKGGSLPLGHPFGATGCRLVTAAANRLRKEGGQYGLVAACAAGGQGSAMIVETYSE</sequence>
<dbReference type="GeneTree" id="ENSGT01030000234626"/>
<dbReference type="AlphaFoldDB" id="A0A2K5N8C4"/>
<dbReference type="PROSITE" id="PS00099">
    <property type="entry name" value="THIOLASE_3"/>
    <property type="match status" value="1"/>
</dbReference>